<dbReference type="CDD" id="cd16413">
    <property type="entry name" value="DGQHR_domain"/>
    <property type="match status" value="1"/>
</dbReference>
<dbReference type="NCBIfam" id="TIGR03187">
    <property type="entry name" value="DGQHR"/>
    <property type="match status" value="1"/>
</dbReference>
<evidence type="ECO:0000256" key="2">
    <source>
        <dbReference type="SAM" id="Phobius"/>
    </source>
</evidence>
<dbReference type="InterPro" id="IPR017642">
    <property type="entry name" value="DNA_S_mod_DndB"/>
</dbReference>
<accession>G1FE30</accession>
<dbReference type="Pfam" id="PF14072">
    <property type="entry name" value="DndB"/>
    <property type="match status" value="1"/>
</dbReference>
<proteinExistence type="predicted"/>
<feature type="transmembrane region" description="Helical" evidence="2">
    <location>
        <begin position="292"/>
        <end position="314"/>
    </location>
</feature>
<dbReference type="InterPro" id="IPR017601">
    <property type="entry name" value="DGQHR-contain_dom"/>
</dbReference>
<dbReference type="AlphaFoldDB" id="G1FE30"/>
<reference evidence="3" key="1">
    <citation type="journal article" date="2011" name="Appl. Environ. Microbiol.">
        <title>Plasmids of Raw Milk Cheese Isolate Lactococcus lactis subsp. lactis Biovar diacetylactis DPC3901 Suggest a Plant-Based Origin for the Strain.</title>
        <authorList>
            <person name="Fallico V."/>
            <person name="McAuliffe O."/>
            <person name="Fitzgerald G.F."/>
            <person name="Ross R.P."/>
        </authorList>
    </citation>
    <scope>NUCLEOTIDE SEQUENCE</scope>
    <source>
        <strain evidence="3">DPC3901</strain>
        <plasmid evidence="3">pVF21</plasmid>
    </source>
</reference>
<sequence length="365" mass="42639">MNKFPYFEVDQKSTKFILTKMTADYLLERVDFEFRFPYTNSEKDVLNADRYIEKLKNKTDNNIKIEEKADGIQRRTDLGRIESIADHIYNNKSNTPLFPTPLVLGVIYILKMRRVIIMLLRLMINIWRLSFPKIKQAFTIIDGQHRMLGIARYRTKYDDHISNIELPIILIPEVNLQDATKIFIDINANQRKVNRSIVYDLYANIDDREYEYIKSIKTVVQALNENKSSVLNNQIKMLGTGQGSISLAFMIEYIDKEIIKGDKSFDQVKLLKNLNSYFSAFKFVYPKLWQTLFIKTTGMGALLMYYLIAVQFFGEFINVDNQNSFKQYLTTLNLEEELLNITGTGKKAQKYVLGIINKSVPKFEI</sequence>
<keyword evidence="3" id="KW-0614">Plasmid</keyword>
<name>G1FE30_LACLL</name>
<evidence type="ECO:0000313" key="3">
    <source>
        <dbReference type="EMBL" id="AEK97249.1"/>
    </source>
</evidence>
<keyword evidence="2" id="KW-0472">Membrane</keyword>
<dbReference type="RefSeq" id="WP_014017773.1">
    <property type="nucleotide sequence ID" value="NC_015912.1"/>
</dbReference>
<keyword evidence="2" id="KW-1133">Transmembrane helix</keyword>
<gene>
    <name evidence="3" type="ORF">PVF_pVF21p05</name>
</gene>
<organism evidence="3">
    <name type="scientific">Lactococcus lactis subsp. lactis bv. diacetylactis</name>
    <dbReference type="NCBI Taxonomy" id="44688"/>
    <lineage>
        <taxon>Bacteria</taxon>
        <taxon>Bacillati</taxon>
        <taxon>Bacillota</taxon>
        <taxon>Bacilli</taxon>
        <taxon>Lactobacillales</taxon>
        <taxon>Streptococcaceae</taxon>
        <taxon>Lactococcus</taxon>
    </lineage>
</organism>
<evidence type="ECO:0008006" key="4">
    <source>
        <dbReference type="Google" id="ProtNLM"/>
    </source>
</evidence>
<keyword evidence="2" id="KW-0812">Transmembrane</keyword>
<dbReference type="EMBL" id="JN172911">
    <property type="protein sequence ID" value="AEK97249.1"/>
    <property type="molecule type" value="Genomic_DNA"/>
</dbReference>
<evidence type="ECO:0000256" key="1">
    <source>
        <dbReference type="SAM" id="Coils"/>
    </source>
</evidence>
<keyword evidence="1" id="KW-0175">Coiled coil</keyword>
<protein>
    <recommendedName>
        <fullName evidence="4">DGQHR domain-containing protein</fullName>
    </recommendedName>
</protein>
<geneLocation type="plasmid" evidence="3">
    <name>pVF21</name>
</geneLocation>
<feature type="coiled-coil region" evidence="1">
    <location>
        <begin position="48"/>
        <end position="75"/>
    </location>
</feature>